<organism evidence="13 14">
    <name type="scientific">Sporolactobacillus inulinus</name>
    <dbReference type="NCBI Taxonomy" id="2078"/>
    <lineage>
        <taxon>Bacteria</taxon>
        <taxon>Bacillati</taxon>
        <taxon>Bacillota</taxon>
        <taxon>Bacilli</taxon>
        <taxon>Bacillales</taxon>
        <taxon>Sporolactobacillaceae</taxon>
        <taxon>Sporolactobacillus</taxon>
    </lineage>
</organism>
<feature type="domain" description="PTS EIIB type-1" evidence="12">
    <location>
        <begin position="5"/>
        <end position="87"/>
    </location>
</feature>
<dbReference type="FunFam" id="3.30.1360.60:FF:000001">
    <property type="entry name" value="PTS system glucose-specific IIBC component PtsG"/>
    <property type="match status" value="1"/>
</dbReference>
<dbReference type="GO" id="GO:0090588">
    <property type="term" value="F:protein-phosphocysteine-N-acetylmuramate phosphotransferase system transporter activity"/>
    <property type="evidence" value="ECO:0007669"/>
    <property type="project" value="TreeGrafter"/>
</dbReference>
<dbReference type="GO" id="GO:0016301">
    <property type="term" value="F:kinase activity"/>
    <property type="evidence" value="ECO:0007669"/>
    <property type="project" value="UniProtKB-KW"/>
</dbReference>
<dbReference type="InterPro" id="IPR050558">
    <property type="entry name" value="PTS_Sugar-Specific_Components"/>
</dbReference>
<keyword evidence="2" id="KW-0813">Transport</keyword>
<dbReference type="AlphaFoldDB" id="A0A4Y1Z8T4"/>
<evidence type="ECO:0000256" key="9">
    <source>
        <dbReference type="ARBA" id="ARBA00022989"/>
    </source>
</evidence>
<comment type="subcellular location">
    <subcellularLocation>
        <location evidence="1">Cell membrane</location>
        <topology evidence="1">Multi-pass membrane protein</topology>
    </subcellularLocation>
</comment>
<sequence length="124" mass="13842">MTKEQQMAASILKNIGGQENLYKIMHCQTRLRLTVNTKARVDMERLRSINGVLGVVDDDTLQIVVGPGTVNRVAEALSSLTGLKIGEENNPDDLSLEERAAIKKQEIKNKVKENTNQTIIKKNR</sequence>
<dbReference type="InterPro" id="IPR036878">
    <property type="entry name" value="Glu_permease_IIB"/>
</dbReference>
<dbReference type="Gene3D" id="3.30.1360.60">
    <property type="entry name" value="Glucose permease domain IIB"/>
    <property type="match status" value="1"/>
</dbReference>
<comment type="caution">
    <text evidence="13">The sequence shown here is derived from an EMBL/GenBank/DDBJ whole genome shotgun (WGS) entry which is preliminary data.</text>
</comment>
<keyword evidence="5 13" id="KW-0808">Transferase</keyword>
<evidence type="ECO:0000259" key="12">
    <source>
        <dbReference type="PROSITE" id="PS51098"/>
    </source>
</evidence>
<keyword evidence="9" id="KW-1133">Transmembrane helix</keyword>
<proteinExistence type="predicted"/>
<dbReference type="InterPro" id="IPR001996">
    <property type="entry name" value="PTS_IIB_1"/>
</dbReference>
<gene>
    <name evidence="13" type="ORF">NBRC111894_882</name>
</gene>
<name>A0A4Y1Z8T4_9BACL</name>
<evidence type="ECO:0000256" key="4">
    <source>
        <dbReference type="ARBA" id="ARBA00022597"/>
    </source>
</evidence>
<evidence type="ECO:0000256" key="3">
    <source>
        <dbReference type="ARBA" id="ARBA00022475"/>
    </source>
</evidence>
<evidence type="ECO:0000256" key="5">
    <source>
        <dbReference type="ARBA" id="ARBA00022679"/>
    </source>
</evidence>
<keyword evidence="3" id="KW-1003">Cell membrane</keyword>
<dbReference type="EMBL" id="BEXB01000005">
    <property type="protein sequence ID" value="GAY75328.1"/>
    <property type="molecule type" value="Genomic_DNA"/>
</dbReference>
<keyword evidence="10" id="KW-0472">Membrane</keyword>
<reference evidence="13 14" key="1">
    <citation type="submission" date="2017-11" db="EMBL/GenBank/DDBJ databases">
        <title>Draft Genome Sequence of Sporolactobacillus inulinus NBRC 111894 Isolated from Koso, a Japanese Sugar-Vegetable Fermented Beverage.</title>
        <authorList>
            <person name="Chiou T.Y."/>
            <person name="Oshima K."/>
            <person name="Suda W."/>
            <person name="Hattori M."/>
            <person name="Takahashi T."/>
        </authorList>
    </citation>
    <scope>NUCLEOTIDE SEQUENCE [LARGE SCALE GENOMIC DNA]</scope>
    <source>
        <strain evidence="13 14">NBRC111894</strain>
    </source>
</reference>
<evidence type="ECO:0000256" key="8">
    <source>
        <dbReference type="ARBA" id="ARBA00022777"/>
    </source>
</evidence>
<evidence type="ECO:0000256" key="2">
    <source>
        <dbReference type="ARBA" id="ARBA00022448"/>
    </source>
</evidence>
<keyword evidence="6" id="KW-0598">Phosphotransferase system</keyword>
<accession>A0A4Y1Z8T4</accession>
<dbReference type="EC" id="2.7.1.-" evidence="13"/>
<evidence type="ECO:0000313" key="13">
    <source>
        <dbReference type="EMBL" id="GAY75328.1"/>
    </source>
</evidence>
<dbReference type="PANTHER" id="PTHR30175">
    <property type="entry name" value="PHOSPHOTRANSFERASE SYSTEM TRANSPORT PROTEIN"/>
    <property type="match status" value="1"/>
</dbReference>
<dbReference type="PROSITE" id="PS51098">
    <property type="entry name" value="PTS_EIIB_TYPE_1"/>
    <property type="match status" value="1"/>
</dbReference>
<feature type="active site" description="Phosphocysteine intermediate; for EIIB activity" evidence="11">
    <location>
        <position position="27"/>
    </location>
</feature>
<keyword evidence="7" id="KW-0812">Transmembrane</keyword>
<evidence type="ECO:0000313" key="14">
    <source>
        <dbReference type="Proteomes" id="UP000319716"/>
    </source>
</evidence>
<keyword evidence="4" id="KW-0762">Sugar transport</keyword>
<dbReference type="InterPro" id="IPR018113">
    <property type="entry name" value="PTrfase_EIIB_Cys"/>
</dbReference>
<dbReference type="GO" id="GO:0009401">
    <property type="term" value="P:phosphoenolpyruvate-dependent sugar phosphotransferase system"/>
    <property type="evidence" value="ECO:0007669"/>
    <property type="project" value="UniProtKB-KW"/>
</dbReference>
<dbReference type="Proteomes" id="UP000319716">
    <property type="component" value="Unassembled WGS sequence"/>
</dbReference>
<dbReference type="CDD" id="cd00212">
    <property type="entry name" value="PTS_IIB_glc"/>
    <property type="match status" value="1"/>
</dbReference>
<evidence type="ECO:0000256" key="7">
    <source>
        <dbReference type="ARBA" id="ARBA00022692"/>
    </source>
</evidence>
<keyword evidence="8" id="KW-0418">Kinase</keyword>
<evidence type="ECO:0000256" key="6">
    <source>
        <dbReference type="ARBA" id="ARBA00022683"/>
    </source>
</evidence>
<protein>
    <submittedName>
        <fullName evidence="13">PTS system, IIB component</fullName>
        <ecNumber evidence="13">2.7.1.-</ecNumber>
    </submittedName>
</protein>
<evidence type="ECO:0000256" key="10">
    <source>
        <dbReference type="ARBA" id="ARBA00023136"/>
    </source>
</evidence>
<evidence type="ECO:0000256" key="1">
    <source>
        <dbReference type="ARBA" id="ARBA00004651"/>
    </source>
</evidence>
<dbReference type="Pfam" id="PF00367">
    <property type="entry name" value="PTS_EIIB"/>
    <property type="match status" value="1"/>
</dbReference>
<dbReference type="GO" id="GO:0005886">
    <property type="term" value="C:plasma membrane"/>
    <property type="evidence" value="ECO:0007669"/>
    <property type="project" value="UniProtKB-SubCell"/>
</dbReference>
<dbReference type="SUPFAM" id="SSF55604">
    <property type="entry name" value="Glucose permease domain IIB"/>
    <property type="match status" value="1"/>
</dbReference>
<dbReference type="GO" id="GO:0008982">
    <property type="term" value="F:protein-N(PI)-phosphohistidine-sugar phosphotransferase activity"/>
    <property type="evidence" value="ECO:0007669"/>
    <property type="project" value="InterPro"/>
</dbReference>
<evidence type="ECO:0000256" key="11">
    <source>
        <dbReference type="PROSITE-ProRule" id="PRU00421"/>
    </source>
</evidence>
<dbReference type="PANTHER" id="PTHR30175:SF3">
    <property type="entry name" value="PTS SYSTEM N-ACETYLMURAMIC ACID-SPECIFIC EIIBC COMPONENT"/>
    <property type="match status" value="1"/>
</dbReference>